<dbReference type="AlphaFoldDB" id="A0A8J4TQM8"/>
<sequence>ALFTLCCLEPLPSLGGHACRVLRDCFSVIIVCLSARLNGFVLCCIFSITIMLIGCVPCRTIKIPSESPICLPAMPAVRVPFLSSCQSPWLPCIIHQPRDCVQDSPGTSQP</sequence>
<proteinExistence type="predicted"/>
<evidence type="ECO:0000313" key="2">
    <source>
        <dbReference type="Proteomes" id="UP000727407"/>
    </source>
</evidence>
<organism evidence="1 2">
    <name type="scientific">Clarias magur</name>
    <name type="common">Asian catfish</name>
    <name type="synonym">Macropteronotus magur</name>
    <dbReference type="NCBI Taxonomy" id="1594786"/>
    <lineage>
        <taxon>Eukaryota</taxon>
        <taxon>Metazoa</taxon>
        <taxon>Chordata</taxon>
        <taxon>Craniata</taxon>
        <taxon>Vertebrata</taxon>
        <taxon>Euteleostomi</taxon>
        <taxon>Actinopterygii</taxon>
        <taxon>Neopterygii</taxon>
        <taxon>Teleostei</taxon>
        <taxon>Ostariophysi</taxon>
        <taxon>Siluriformes</taxon>
        <taxon>Clariidae</taxon>
        <taxon>Clarias</taxon>
    </lineage>
</organism>
<gene>
    <name evidence="1" type="ORF">DAT39_007738</name>
</gene>
<feature type="non-terminal residue" evidence="1">
    <location>
        <position position="1"/>
    </location>
</feature>
<dbReference type="EMBL" id="QNUK01000088">
    <property type="protein sequence ID" value="KAF5902516.1"/>
    <property type="molecule type" value="Genomic_DNA"/>
</dbReference>
<keyword evidence="2" id="KW-1185">Reference proteome</keyword>
<dbReference type="Proteomes" id="UP000727407">
    <property type="component" value="Unassembled WGS sequence"/>
</dbReference>
<evidence type="ECO:0000313" key="1">
    <source>
        <dbReference type="EMBL" id="KAF5902516.1"/>
    </source>
</evidence>
<reference evidence="1" key="1">
    <citation type="submission" date="2020-07" db="EMBL/GenBank/DDBJ databases">
        <title>Clarias magur genome sequencing, assembly and annotation.</title>
        <authorList>
            <person name="Kushwaha B."/>
            <person name="Kumar R."/>
            <person name="Das P."/>
            <person name="Joshi C.G."/>
            <person name="Kumar D."/>
            <person name="Nagpure N.S."/>
            <person name="Pandey M."/>
            <person name="Agarwal S."/>
            <person name="Srivastava S."/>
            <person name="Singh M."/>
            <person name="Sahoo L."/>
            <person name="Jayasankar P."/>
            <person name="Meher P.K."/>
            <person name="Koringa P.G."/>
            <person name="Iquebal M.A."/>
            <person name="Das S.P."/>
            <person name="Bit A."/>
            <person name="Patnaik S."/>
            <person name="Patel N."/>
            <person name="Shah T.M."/>
            <person name="Hinsu A."/>
            <person name="Jena J.K."/>
        </authorList>
    </citation>
    <scope>NUCLEOTIDE SEQUENCE</scope>
    <source>
        <strain evidence="1">CIFAMagur01</strain>
        <tissue evidence="1">Testis</tissue>
    </source>
</reference>
<protein>
    <submittedName>
        <fullName evidence="1">Uncharacterized protein</fullName>
    </submittedName>
</protein>
<name>A0A8J4TQM8_CLAMG</name>
<comment type="caution">
    <text evidence="1">The sequence shown here is derived from an EMBL/GenBank/DDBJ whole genome shotgun (WGS) entry which is preliminary data.</text>
</comment>
<accession>A0A8J4TQM8</accession>